<accession>E9AQZ5</accession>
<gene>
    <name evidence="2" type="ORF">LMXM_17_0260</name>
</gene>
<dbReference type="Proteomes" id="UP000007259">
    <property type="component" value="Chromosome 17"/>
</dbReference>
<feature type="compositionally biased region" description="Pro residues" evidence="1">
    <location>
        <begin position="83"/>
        <end position="97"/>
    </location>
</feature>
<feature type="compositionally biased region" description="Low complexity" evidence="1">
    <location>
        <begin position="440"/>
        <end position="453"/>
    </location>
</feature>
<feature type="compositionally biased region" description="Low complexity" evidence="1">
    <location>
        <begin position="68"/>
        <end position="82"/>
    </location>
</feature>
<feature type="compositionally biased region" description="Polar residues" evidence="1">
    <location>
        <begin position="527"/>
        <end position="554"/>
    </location>
</feature>
<feature type="compositionally biased region" description="Polar residues" evidence="1">
    <location>
        <begin position="281"/>
        <end position="292"/>
    </location>
</feature>
<feature type="region of interest" description="Disordered" evidence="1">
    <location>
        <begin position="122"/>
        <end position="141"/>
    </location>
</feature>
<proteinExistence type="predicted"/>
<feature type="compositionally biased region" description="Polar residues" evidence="1">
    <location>
        <begin position="454"/>
        <end position="464"/>
    </location>
</feature>
<feature type="compositionally biased region" description="Polar residues" evidence="1">
    <location>
        <begin position="125"/>
        <end position="140"/>
    </location>
</feature>
<dbReference type="VEuPathDB" id="TriTrypDB:LmxM.17.0260"/>
<dbReference type="RefSeq" id="XP_003873888.1">
    <property type="nucleotide sequence ID" value="XM_003873839.1"/>
</dbReference>
<dbReference type="KEGG" id="lmi:LMXM_17_0260"/>
<feature type="region of interest" description="Disordered" evidence="1">
    <location>
        <begin position="428"/>
        <end position="479"/>
    </location>
</feature>
<dbReference type="GeneID" id="13450635"/>
<dbReference type="OrthoDB" id="267763at2759"/>
<feature type="region of interest" description="Disordered" evidence="1">
    <location>
        <begin position="26"/>
        <end position="107"/>
    </location>
</feature>
<dbReference type="OMA" id="IQVVKFT"/>
<reference evidence="2 3" key="1">
    <citation type="journal article" date="2011" name="Genome Res.">
        <title>Chromosome and gene copy number variation allow major structural change between species and strains of Leishmania.</title>
        <authorList>
            <person name="Rogers M.B."/>
            <person name="Hilley J.D."/>
            <person name="Dickens N.J."/>
            <person name="Wilkes J."/>
            <person name="Bates P.A."/>
            <person name="Depledge D.P."/>
            <person name="Harris D."/>
            <person name="Her Y."/>
            <person name="Herzyk P."/>
            <person name="Imamura H."/>
            <person name="Otto T.D."/>
            <person name="Sanders M."/>
            <person name="Seeger K."/>
            <person name="Dujardin J.C."/>
            <person name="Berriman M."/>
            <person name="Smith D.F."/>
            <person name="Hertz-Fowler C."/>
            <person name="Mottram J.C."/>
        </authorList>
    </citation>
    <scope>NUCLEOTIDE SEQUENCE [LARGE SCALE GENOMIC DNA]</scope>
    <source>
        <strain evidence="2 3">MHOM/GT/2001/U1103</strain>
    </source>
</reference>
<evidence type="ECO:0000313" key="2">
    <source>
        <dbReference type="EMBL" id="CBZ25382.1"/>
    </source>
</evidence>
<dbReference type="PhylomeDB" id="E9AQZ5"/>
<feature type="compositionally biased region" description="Polar residues" evidence="1">
    <location>
        <begin position="305"/>
        <end position="320"/>
    </location>
</feature>
<organism evidence="2 3">
    <name type="scientific">Leishmania mexicana (strain MHOM/GT/2001/U1103)</name>
    <dbReference type="NCBI Taxonomy" id="929439"/>
    <lineage>
        <taxon>Eukaryota</taxon>
        <taxon>Discoba</taxon>
        <taxon>Euglenozoa</taxon>
        <taxon>Kinetoplastea</taxon>
        <taxon>Metakinetoplastina</taxon>
        <taxon>Trypanosomatida</taxon>
        <taxon>Trypanosomatidae</taxon>
        <taxon>Leishmaniinae</taxon>
        <taxon>Leishmania</taxon>
    </lineage>
</organism>
<evidence type="ECO:0000313" key="3">
    <source>
        <dbReference type="Proteomes" id="UP000007259"/>
    </source>
</evidence>
<feature type="region of interest" description="Disordered" evidence="1">
    <location>
        <begin position="280"/>
        <end position="369"/>
    </location>
</feature>
<feature type="region of interest" description="Disordered" evidence="1">
    <location>
        <begin position="256"/>
        <end position="275"/>
    </location>
</feature>
<feature type="region of interest" description="Disordered" evidence="1">
    <location>
        <begin position="495"/>
        <end position="593"/>
    </location>
</feature>
<feature type="compositionally biased region" description="Low complexity" evidence="1">
    <location>
        <begin position="583"/>
        <end position="593"/>
    </location>
</feature>
<name>E9AQZ5_LEIMU</name>
<protein>
    <submittedName>
        <fullName evidence="2">Uncharacterized protein</fullName>
    </submittedName>
</protein>
<dbReference type="EMBL" id="FR799570">
    <property type="protein sequence ID" value="CBZ25382.1"/>
    <property type="molecule type" value="Genomic_DNA"/>
</dbReference>
<feature type="compositionally biased region" description="Polar residues" evidence="1">
    <location>
        <begin position="495"/>
        <end position="506"/>
    </location>
</feature>
<dbReference type="AlphaFoldDB" id="E9AQZ5"/>
<sequence>MAAIQSVLAEHNVADARFVLELPSTAGAASTVSPTGDAVTPGTRGAGNASSVTAPIDSSAPSTGGGVTTTTLLMGMQATPAAVPTPPPEHQLPPPRAQSPSRRQRSPISYHSESLLRHVLPAPSTLHSGSPPLNDSISSLGATARPAPWAAAGDASGKQTTPGAVAVEGLASTIPAQPPTQPHPPTSRRVVDGITSDSAVAALEDEAAAEIRRVSNQLAHDIAVAEVQMSRKEILQKFVGRSVILEDRRQREAQQLAQASKLPWSGTPHPAVPFKAHATGAHTTAPSQSPRSLSAAAAKPPAQKLSANATNPSGSVTSIFSAAVLSPPPPEPQQPQRRSIVRLTPPSGTPVRSGGNGARGSALSDSSSLPSLVSAKKSAVPGRTPVFSILNKDGSRLLDQGGVANALRTSLPGAPAKAGGASVAAAGAATSGGDAREASRPSSSSNSSNTSISHTRQSRPSSVSLLADDRAPPSPVHEPLLGVAAREEANRQRSILMQTQPRSPTSEPRPVESAMSRDDMEVLRNMLSEQSKNNTRRALQLQSQSRLSHTTQMATPPVIGKSQPSASGTFSTVSPPRSPPRPSTSAAAAPSQPSLRAMLQEQQLLQDASRRSMEEHNRFMQAARAARIPAPASPNAFEASKTPAVAHATTAATGAAAAVPVTVKEDDAAHGKAGIAALGRASAPGHNTEDAFTPSASGIQVVKFTLPHEEEARQAAVQQLCRSPSGTQHLDTKERYRALLAAQQNEFTEQEARTQDYKVLLNRAVEFNRLQQQQQQQQRTNPS</sequence>
<feature type="compositionally biased region" description="Low complexity" evidence="1">
    <location>
        <begin position="98"/>
        <end position="107"/>
    </location>
</feature>
<evidence type="ECO:0000256" key="1">
    <source>
        <dbReference type="SAM" id="MobiDB-lite"/>
    </source>
</evidence>
<keyword evidence="3" id="KW-1185">Reference proteome</keyword>